<feature type="domain" description="FlgD/Vpr Ig-like" evidence="7">
    <location>
        <begin position="107"/>
        <end position="173"/>
    </location>
</feature>
<dbReference type="RefSeq" id="WP_130966921.1">
    <property type="nucleotide sequence ID" value="NZ_SIXI01000002.1"/>
</dbReference>
<evidence type="ECO:0000259" key="7">
    <source>
        <dbReference type="Pfam" id="PF13860"/>
    </source>
</evidence>
<dbReference type="InterPro" id="IPR025965">
    <property type="entry name" value="FlgD/Vpr_Ig-like"/>
</dbReference>
<dbReference type="AlphaFoldDB" id="A0A4Q9H527"/>
<sequence length="216" mass="22400">MTTITATSGTTTAATSAKDKTTEMNEASDRFLKLLVTQMQNQDPMNPMDNAQVTSQMAQINTVTGIEKLNTTLGTMSSNFTQLQMLQGVSMVGHQVQVEGNRLFVDSDGVASGGFNLNASAGNVQVDITNGAGKVLGTLNEGALAAGEHGFVWNPPAGTDTSNLSFKVRATTGNTAVGSTPLMTDVVDAVRTGSGGLNLQLRYSGDTAYSSIKAVA</sequence>
<dbReference type="EMBL" id="SIXI01000002">
    <property type="protein sequence ID" value="TBO32710.1"/>
    <property type="molecule type" value="Genomic_DNA"/>
</dbReference>
<dbReference type="InterPro" id="IPR005648">
    <property type="entry name" value="FlgD"/>
</dbReference>
<evidence type="ECO:0000256" key="1">
    <source>
        <dbReference type="ARBA" id="ARBA00010577"/>
    </source>
</evidence>
<dbReference type="Proteomes" id="UP000292120">
    <property type="component" value="Unassembled WGS sequence"/>
</dbReference>
<evidence type="ECO:0000313" key="9">
    <source>
        <dbReference type="EMBL" id="TBO32710.1"/>
    </source>
</evidence>
<gene>
    <name evidence="9" type="ORF">EYS42_05915</name>
</gene>
<comment type="similarity">
    <text evidence="1 5">Belongs to the FlgD family.</text>
</comment>
<organism evidence="9 10">
    <name type="scientific">Aquabacterium lacunae</name>
    <dbReference type="NCBI Taxonomy" id="2528630"/>
    <lineage>
        <taxon>Bacteria</taxon>
        <taxon>Pseudomonadati</taxon>
        <taxon>Pseudomonadota</taxon>
        <taxon>Betaproteobacteria</taxon>
        <taxon>Burkholderiales</taxon>
        <taxon>Aquabacterium</taxon>
    </lineage>
</organism>
<feature type="region of interest" description="Disordered" evidence="6">
    <location>
        <begin position="1"/>
        <end position="24"/>
    </location>
</feature>
<dbReference type="Pfam" id="PF13860">
    <property type="entry name" value="FlgD_ig"/>
    <property type="match status" value="1"/>
</dbReference>
<keyword evidence="3 5" id="KW-1005">Bacterial flagellum biogenesis</keyword>
<dbReference type="GO" id="GO:0044781">
    <property type="term" value="P:bacterial-type flagellum organization"/>
    <property type="evidence" value="ECO:0007669"/>
    <property type="project" value="UniProtKB-UniRule"/>
</dbReference>
<feature type="domain" description="FlgD Tudor-like" evidence="8">
    <location>
        <begin position="84"/>
        <end position="213"/>
    </location>
</feature>
<keyword evidence="9" id="KW-0966">Cell projection</keyword>
<name>A0A4Q9H527_9BURK</name>
<dbReference type="Pfam" id="PF13861">
    <property type="entry name" value="FLgD_tudor"/>
    <property type="match status" value="1"/>
</dbReference>
<keyword evidence="9" id="KW-0969">Cilium</keyword>
<evidence type="ECO:0000256" key="3">
    <source>
        <dbReference type="ARBA" id="ARBA00022795"/>
    </source>
</evidence>
<evidence type="ECO:0000256" key="5">
    <source>
        <dbReference type="RuleBase" id="RU362076"/>
    </source>
</evidence>
<protein>
    <recommendedName>
        <fullName evidence="2 5">Basal-body rod modification protein FlgD</fullName>
    </recommendedName>
</protein>
<evidence type="ECO:0000256" key="4">
    <source>
        <dbReference type="ARBA" id="ARBA00024746"/>
    </source>
</evidence>
<proteinExistence type="inferred from homology"/>
<keyword evidence="10" id="KW-1185">Reference proteome</keyword>
<dbReference type="InterPro" id="IPR025963">
    <property type="entry name" value="FLgD_Tudor"/>
</dbReference>
<dbReference type="Pfam" id="PF03963">
    <property type="entry name" value="FlgD"/>
    <property type="match status" value="1"/>
</dbReference>
<accession>A0A4Q9H527</accession>
<keyword evidence="9" id="KW-0282">Flagellum</keyword>
<dbReference type="Gene3D" id="2.30.30.910">
    <property type="match status" value="1"/>
</dbReference>
<evidence type="ECO:0000313" key="10">
    <source>
        <dbReference type="Proteomes" id="UP000292120"/>
    </source>
</evidence>
<feature type="compositionally biased region" description="Low complexity" evidence="6">
    <location>
        <begin position="1"/>
        <end position="16"/>
    </location>
</feature>
<evidence type="ECO:0000259" key="8">
    <source>
        <dbReference type="Pfam" id="PF13861"/>
    </source>
</evidence>
<reference evidence="9 10" key="1">
    <citation type="submission" date="2019-02" db="EMBL/GenBank/DDBJ databases">
        <title>Aquabacterium sp. strain KMB7.</title>
        <authorList>
            <person name="Chen W.-M."/>
        </authorList>
    </citation>
    <scope>NUCLEOTIDE SEQUENCE [LARGE SCALE GENOMIC DNA]</scope>
    <source>
        <strain evidence="9 10">KMB7</strain>
    </source>
</reference>
<evidence type="ECO:0000256" key="6">
    <source>
        <dbReference type="SAM" id="MobiDB-lite"/>
    </source>
</evidence>
<comment type="caution">
    <text evidence="9">The sequence shown here is derived from an EMBL/GenBank/DDBJ whole genome shotgun (WGS) entry which is preliminary data.</text>
</comment>
<dbReference type="OrthoDB" id="9785233at2"/>
<comment type="function">
    <text evidence="4 5">Required for flagellar hook formation. May act as a scaffolding protein.</text>
</comment>
<dbReference type="Gene3D" id="2.60.40.4070">
    <property type="match status" value="1"/>
</dbReference>
<evidence type="ECO:0000256" key="2">
    <source>
        <dbReference type="ARBA" id="ARBA00016013"/>
    </source>
</evidence>